<dbReference type="GO" id="GO:0004518">
    <property type="term" value="F:nuclease activity"/>
    <property type="evidence" value="ECO:0007669"/>
    <property type="project" value="UniProtKB-KW"/>
</dbReference>
<dbReference type="KEGG" id="pmrn:116941784"/>
<evidence type="ECO:0000313" key="16">
    <source>
        <dbReference type="RefSeq" id="XP_032809047.1"/>
    </source>
</evidence>
<keyword evidence="15" id="KW-1185">Reference proteome</keyword>
<feature type="compositionally biased region" description="Basic and acidic residues" evidence="13">
    <location>
        <begin position="1"/>
        <end position="21"/>
    </location>
</feature>
<evidence type="ECO:0000256" key="6">
    <source>
        <dbReference type="ARBA" id="ARBA00022723"/>
    </source>
</evidence>
<evidence type="ECO:0000256" key="13">
    <source>
        <dbReference type="SAM" id="MobiDB-lite"/>
    </source>
</evidence>
<dbReference type="GO" id="GO:0046872">
    <property type="term" value="F:metal ion binding"/>
    <property type="evidence" value="ECO:0007669"/>
    <property type="project" value="UniProtKB-KW"/>
</dbReference>
<keyword evidence="7" id="KW-0227">DNA damage</keyword>
<dbReference type="RefSeq" id="XP_032809047.1">
    <property type="nucleotide sequence ID" value="XM_032953156.1"/>
</dbReference>
<evidence type="ECO:0000256" key="8">
    <source>
        <dbReference type="ARBA" id="ARBA00022801"/>
    </source>
</evidence>
<dbReference type="GO" id="GO:0006302">
    <property type="term" value="P:double-strand break repair"/>
    <property type="evidence" value="ECO:0007669"/>
    <property type="project" value="TreeGrafter"/>
</dbReference>
<evidence type="ECO:0000256" key="1">
    <source>
        <dbReference type="ARBA" id="ARBA00001936"/>
    </source>
</evidence>
<comment type="cofactor">
    <cofactor evidence="2">
        <name>Mg(2+)</name>
        <dbReference type="ChEBI" id="CHEBI:18420"/>
    </cofactor>
</comment>
<dbReference type="InterPro" id="IPR036691">
    <property type="entry name" value="Endo/exonu/phosph_ase_sf"/>
</dbReference>
<dbReference type="GO" id="GO:0005737">
    <property type="term" value="C:cytoplasm"/>
    <property type="evidence" value="ECO:0007669"/>
    <property type="project" value="TreeGrafter"/>
</dbReference>
<feature type="domain" description="Endonuclease/exonuclease/phosphatase" evidence="14">
    <location>
        <begin position="63"/>
        <end position="311"/>
    </location>
</feature>
<keyword evidence="9" id="KW-0460">Magnesium</keyword>
<dbReference type="PANTHER" id="PTHR15822">
    <property type="entry name" value="TRAF AND TNF RECEPTOR-ASSOCIATED PROTEIN"/>
    <property type="match status" value="1"/>
</dbReference>
<dbReference type="AlphaFoldDB" id="A0AAJ7WTB7"/>
<keyword evidence="8" id="KW-0378">Hydrolase</keyword>
<feature type="region of interest" description="Disordered" evidence="13">
    <location>
        <begin position="1"/>
        <end position="55"/>
    </location>
</feature>
<proteinExistence type="predicted"/>
<keyword evidence="6" id="KW-0479">Metal-binding</keyword>
<dbReference type="PANTHER" id="PTHR15822:SF4">
    <property type="entry name" value="TYROSYL-DNA PHOSPHODIESTERASE 2"/>
    <property type="match status" value="1"/>
</dbReference>
<evidence type="ECO:0000256" key="10">
    <source>
        <dbReference type="ARBA" id="ARBA00023204"/>
    </source>
</evidence>
<keyword evidence="10" id="KW-0234">DNA repair</keyword>
<evidence type="ECO:0000256" key="2">
    <source>
        <dbReference type="ARBA" id="ARBA00001946"/>
    </source>
</evidence>
<dbReference type="SUPFAM" id="SSF56219">
    <property type="entry name" value="DNase I-like"/>
    <property type="match status" value="1"/>
</dbReference>
<accession>A0AAJ7WTB7</accession>
<organism evidence="15 16">
    <name type="scientific">Petromyzon marinus</name>
    <name type="common">Sea lamprey</name>
    <dbReference type="NCBI Taxonomy" id="7757"/>
    <lineage>
        <taxon>Eukaryota</taxon>
        <taxon>Metazoa</taxon>
        <taxon>Chordata</taxon>
        <taxon>Craniata</taxon>
        <taxon>Vertebrata</taxon>
        <taxon>Cyclostomata</taxon>
        <taxon>Hyperoartia</taxon>
        <taxon>Petromyzontiformes</taxon>
        <taxon>Petromyzontidae</taxon>
        <taxon>Petromyzon</taxon>
    </lineage>
</organism>
<evidence type="ECO:0000256" key="7">
    <source>
        <dbReference type="ARBA" id="ARBA00022763"/>
    </source>
</evidence>
<evidence type="ECO:0000256" key="11">
    <source>
        <dbReference type="ARBA" id="ARBA00023242"/>
    </source>
</evidence>
<evidence type="ECO:0000256" key="9">
    <source>
        <dbReference type="ARBA" id="ARBA00022842"/>
    </source>
</evidence>
<dbReference type="InterPro" id="IPR051547">
    <property type="entry name" value="TDP2-like"/>
</dbReference>
<keyword evidence="11" id="KW-0539">Nucleus</keyword>
<evidence type="ECO:0000313" key="15">
    <source>
        <dbReference type="Proteomes" id="UP001318040"/>
    </source>
</evidence>
<comment type="cofactor">
    <cofactor evidence="1">
        <name>Mn(2+)</name>
        <dbReference type="ChEBI" id="CHEBI:29035"/>
    </cofactor>
</comment>
<evidence type="ECO:0000256" key="3">
    <source>
        <dbReference type="ARBA" id="ARBA00004322"/>
    </source>
</evidence>
<evidence type="ECO:0000256" key="4">
    <source>
        <dbReference type="ARBA" id="ARBA00017870"/>
    </source>
</evidence>
<dbReference type="Pfam" id="PF03372">
    <property type="entry name" value="Exo_endo_phos"/>
    <property type="match status" value="1"/>
</dbReference>
<evidence type="ECO:0000256" key="12">
    <source>
        <dbReference type="ARBA" id="ARBA00031304"/>
    </source>
</evidence>
<dbReference type="GO" id="GO:0016605">
    <property type="term" value="C:PML body"/>
    <property type="evidence" value="ECO:0007669"/>
    <property type="project" value="UniProtKB-SubCell"/>
</dbReference>
<comment type="subcellular location">
    <subcellularLocation>
        <location evidence="3">Nucleus</location>
        <location evidence="3">PML body</location>
    </subcellularLocation>
</comment>
<reference evidence="16" key="1">
    <citation type="submission" date="2025-08" db="UniProtKB">
        <authorList>
            <consortium name="RefSeq"/>
        </authorList>
    </citation>
    <scope>IDENTIFICATION</scope>
    <source>
        <tissue evidence="16">Sperm</tissue>
    </source>
</reference>
<dbReference type="GO" id="GO:0070260">
    <property type="term" value="F:5'-tyrosyl-DNA phosphodiesterase activity"/>
    <property type="evidence" value="ECO:0007669"/>
    <property type="project" value="TreeGrafter"/>
</dbReference>
<dbReference type="GO" id="GO:0003697">
    <property type="term" value="F:single-stranded DNA binding"/>
    <property type="evidence" value="ECO:0007669"/>
    <property type="project" value="TreeGrafter"/>
</dbReference>
<dbReference type="CDD" id="cd09080">
    <property type="entry name" value="TDP2"/>
    <property type="match status" value="1"/>
</dbReference>
<dbReference type="FunFam" id="3.60.10.10:FF:000024">
    <property type="entry name" value="Tyrosyl-DNA phosphodiesterase 2"/>
    <property type="match status" value="1"/>
</dbReference>
<protein>
    <recommendedName>
        <fullName evidence="4">Tyrosyl-DNA phosphodiesterase 2</fullName>
    </recommendedName>
    <alternativeName>
        <fullName evidence="12">5'-tyrosyl-DNA phosphodiesterase</fullName>
    </alternativeName>
</protein>
<sequence>MGDKPVHEEGAGGGDPTREPVESVNPWRPSLEQANPDSDQESNSSSSSKDSDVDEGPLSVLCWNVDGLMRDKWRERAQAVYDVVSKNSVDVVFLQEVVISFFIHLSGCAKEGDYSIIPGDTEGYFTAVMLKNSRVRFISHEIFPFPTSTMMRHLLAVKAEVSGRELYLLTSHLESMGPKSEERVRQLRRVLRRMALAPAHAAVIFGGDTNLRDKEVRRMGGLPGGVADVWEELGCPEEARYTWDLSLNDNHQFDPPATPRLRFDRLLFRRVEPRRSSSPAAGSAAVAAFAPLSLRFVGTERLPCGKFPSDHWGLLAHFQLWAERDEAGLDATDALQALDVSGE</sequence>
<evidence type="ECO:0000256" key="5">
    <source>
        <dbReference type="ARBA" id="ARBA00022722"/>
    </source>
</evidence>
<name>A0AAJ7WTB7_PETMA</name>
<dbReference type="Gene3D" id="3.60.10.10">
    <property type="entry name" value="Endonuclease/exonuclease/phosphatase"/>
    <property type="match status" value="1"/>
</dbReference>
<gene>
    <name evidence="16" type="primary">LOC116941784</name>
</gene>
<dbReference type="Proteomes" id="UP001318040">
    <property type="component" value="Chromosome 12"/>
</dbReference>
<evidence type="ECO:0000259" key="14">
    <source>
        <dbReference type="Pfam" id="PF03372"/>
    </source>
</evidence>
<dbReference type="InterPro" id="IPR005135">
    <property type="entry name" value="Endo/exonuclease/phosphatase"/>
</dbReference>
<keyword evidence="5" id="KW-0540">Nuclease</keyword>